<keyword evidence="1" id="KW-0732">Signal</keyword>
<evidence type="ECO:0000313" key="2">
    <source>
        <dbReference type="EMBL" id="KAF3291190.1"/>
    </source>
</evidence>
<reference evidence="2 3" key="1">
    <citation type="submission" date="2020-01" db="EMBL/GenBank/DDBJ databases">
        <authorList>
            <person name="Palmer J.M."/>
        </authorList>
    </citation>
    <scope>NUCLEOTIDE SEQUENCE [LARGE SCALE GENOMIC DNA]</scope>
    <source>
        <strain evidence="2 3">TWF970</strain>
    </source>
</reference>
<feature type="signal peptide" evidence="1">
    <location>
        <begin position="1"/>
        <end position="23"/>
    </location>
</feature>
<sequence length="117" mass="13851">MPRFLLKLKAWSMFMASLHDVTSLVKAPPSRERTKVQVHATFKYSPFPRDRDFYHQPQNLWDSIANRSKRACTPLHNRGSTHSEFHDQQGSWFGRFQWANQSLSLRKSYHEFMKGPN</sequence>
<dbReference type="EMBL" id="JAABOJ010000001">
    <property type="protein sequence ID" value="KAF3291190.1"/>
    <property type="molecule type" value="Genomic_DNA"/>
</dbReference>
<name>A0A7C8VSG2_ORBOL</name>
<evidence type="ECO:0000313" key="3">
    <source>
        <dbReference type="Proteomes" id="UP000474640"/>
    </source>
</evidence>
<evidence type="ECO:0008006" key="4">
    <source>
        <dbReference type="Google" id="ProtNLM"/>
    </source>
</evidence>
<accession>A0A7C8VSG2</accession>
<dbReference type="Proteomes" id="UP000474640">
    <property type="component" value="Unassembled WGS sequence"/>
</dbReference>
<gene>
    <name evidence="2" type="ORF">TWF970_000421</name>
</gene>
<evidence type="ECO:0000256" key="1">
    <source>
        <dbReference type="SAM" id="SignalP"/>
    </source>
</evidence>
<proteinExistence type="predicted"/>
<protein>
    <recommendedName>
        <fullName evidence="4">Secreted protein</fullName>
    </recommendedName>
</protein>
<comment type="caution">
    <text evidence="2">The sequence shown here is derived from an EMBL/GenBank/DDBJ whole genome shotgun (WGS) entry which is preliminary data.</text>
</comment>
<organism evidence="2 3">
    <name type="scientific">Orbilia oligospora</name>
    <name type="common">Nematode-trapping fungus</name>
    <name type="synonym">Arthrobotrys oligospora</name>
    <dbReference type="NCBI Taxonomy" id="2813651"/>
    <lineage>
        <taxon>Eukaryota</taxon>
        <taxon>Fungi</taxon>
        <taxon>Dikarya</taxon>
        <taxon>Ascomycota</taxon>
        <taxon>Pezizomycotina</taxon>
        <taxon>Orbiliomycetes</taxon>
        <taxon>Orbiliales</taxon>
        <taxon>Orbiliaceae</taxon>
        <taxon>Orbilia</taxon>
    </lineage>
</organism>
<dbReference type="AlphaFoldDB" id="A0A7C8VSG2"/>
<feature type="chain" id="PRO_5028834246" description="Secreted protein" evidence="1">
    <location>
        <begin position="24"/>
        <end position="117"/>
    </location>
</feature>